<reference evidence="4" key="1">
    <citation type="journal article" date="2019" name="Mol. Biol. Evol.">
        <title>Blast fungal genomes show frequent chromosomal changes, gene gains and losses, and effector gene turnover.</title>
        <authorList>
            <person name="Gomez Luciano L.B."/>
            <person name="Jason Tsai I."/>
            <person name="Chuma I."/>
            <person name="Tosa Y."/>
            <person name="Chen Y.H."/>
            <person name="Li J.Y."/>
            <person name="Li M.Y."/>
            <person name="Jade Lu M.Y."/>
            <person name="Nakayashiki H."/>
            <person name="Li W.H."/>
        </authorList>
    </citation>
    <scope>NUCLEOTIDE SEQUENCE</scope>
    <source>
        <strain evidence="4">NI907</strain>
    </source>
</reference>
<evidence type="ECO:0000313" key="3">
    <source>
        <dbReference type="Proteomes" id="UP000515153"/>
    </source>
</evidence>
<dbReference type="KEGG" id="pgri:PgNI_01284"/>
<name>A0A6P8BK38_PYRGI</name>
<reference evidence="4" key="3">
    <citation type="submission" date="2025-08" db="UniProtKB">
        <authorList>
            <consortium name="RefSeq"/>
        </authorList>
    </citation>
    <scope>IDENTIFICATION</scope>
    <source>
        <strain evidence="4">NI907</strain>
    </source>
</reference>
<dbReference type="Proteomes" id="UP000515153">
    <property type="component" value="Unplaced"/>
</dbReference>
<organism evidence="3 4">
    <name type="scientific">Pyricularia grisea</name>
    <name type="common">Crabgrass-specific blast fungus</name>
    <name type="synonym">Magnaporthe grisea</name>
    <dbReference type="NCBI Taxonomy" id="148305"/>
    <lineage>
        <taxon>Eukaryota</taxon>
        <taxon>Fungi</taxon>
        <taxon>Dikarya</taxon>
        <taxon>Ascomycota</taxon>
        <taxon>Pezizomycotina</taxon>
        <taxon>Sordariomycetes</taxon>
        <taxon>Sordariomycetidae</taxon>
        <taxon>Magnaporthales</taxon>
        <taxon>Pyriculariaceae</taxon>
        <taxon>Pyricularia</taxon>
    </lineage>
</organism>
<dbReference type="PANTHER" id="PTHR12993">
    <property type="entry name" value="N-ACETYLGLUCOSAMINYL-PHOSPHATIDYLINOSITOL DE-N-ACETYLASE-RELATED"/>
    <property type="match status" value="1"/>
</dbReference>
<evidence type="ECO:0000313" key="4">
    <source>
        <dbReference type="RefSeq" id="XP_030987580.1"/>
    </source>
</evidence>
<dbReference type="InterPro" id="IPR024078">
    <property type="entry name" value="LmbE-like_dom_sf"/>
</dbReference>
<dbReference type="GO" id="GO:0006506">
    <property type="term" value="P:GPI anchor biosynthetic process"/>
    <property type="evidence" value="ECO:0007669"/>
    <property type="project" value="UniProtKB-UniPathway"/>
</dbReference>
<dbReference type="Pfam" id="PF02585">
    <property type="entry name" value="PIG-L"/>
    <property type="match status" value="1"/>
</dbReference>
<dbReference type="GO" id="GO:0016020">
    <property type="term" value="C:membrane"/>
    <property type="evidence" value="ECO:0007669"/>
    <property type="project" value="GOC"/>
</dbReference>
<dbReference type="GO" id="GO:0000225">
    <property type="term" value="F:N-acetylglucosaminylphosphatidylinositol deacetylase activity"/>
    <property type="evidence" value="ECO:0007669"/>
    <property type="project" value="UniProtKB-EC"/>
</dbReference>
<dbReference type="RefSeq" id="XP_030987580.1">
    <property type="nucleotide sequence ID" value="XM_031121357.1"/>
</dbReference>
<comment type="similarity">
    <text evidence="1">Belongs to the PIGL family.</text>
</comment>
<proteinExistence type="inferred from homology"/>
<dbReference type="OrthoDB" id="440160at2759"/>
<evidence type="ECO:0000256" key="2">
    <source>
        <dbReference type="ARBA" id="ARBA00012176"/>
    </source>
</evidence>
<keyword evidence="3" id="KW-1185">Reference proteome</keyword>
<dbReference type="Gene3D" id="3.40.50.10320">
    <property type="entry name" value="LmbE-like"/>
    <property type="match status" value="1"/>
</dbReference>
<reference evidence="4" key="2">
    <citation type="submission" date="2019-10" db="EMBL/GenBank/DDBJ databases">
        <authorList>
            <consortium name="NCBI Genome Project"/>
        </authorList>
    </citation>
    <scope>NUCLEOTIDE SEQUENCE</scope>
    <source>
        <strain evidence="4">NI907</strain>
    </source>
</reference>
<evidence type="ECO:0000256" key="1">
    <source>
        <dbReference type="ARBA" id="ARBA00006066"/>
    </source>
</evidence>
<dbReference type="EC" id="3.5.1.89" evidence="2"/>
<accession>A0A6P8BK38</accession>
<gene>
    <name evidence="4" type="ORF">PgNI_01284</name>
</gene>
<dbReference type="PANTHER" id="PTHR12993:SF11">
    <property type="entry name" value="N-ACETYLGLUCOSAMINYL-PHOSPHATIDYLINOSITOL DE-N-ACETYLASE"/>
    <property type="match status" value="1"/>
</dbReference>
<dbReference type="SUPFAM" id="SSF102588">
    <property type="entry name" value="LmbE-like"/>
    <property type="match status" value="1"/>
</dbReference>
<sequence>MSTTLLAAGLLVLLAPCLYIYTASVAATRFPTLRNKRICLLIAHPDDEAMFFAPTVLALTRPETGNHVKILCLSSGNADGLGETRKKELVKSGMLLGLRNEDDVFVIESDAFQDSMTATWDATAISNLLTSAFVPNPAAGAMIDVLVTFDKGGVSSHPNHISLYHGARAFVSSGSAVDLYTLTSVSFVRKYASIIDAFMTLAVSWGLQGTSEVKSPEGLVFMNSLMPVKAQEGGGNKDGGPSYGTAWRAMTEAHKSQMVWFRYGWITFSRYMVVNDLKLEGTTAS</sequence>
<dbReference type="InterPro" id="IPR003737">
    <property type="entry name" value="GlcNAc_PI_deacetylase-related"/>
</dbReference>
<dbReference type="UniPathway" id="UPA00196"/>
<dbReference type="AlphaFoldDB" id="A0A6P8BK38"/>
<protein>
    <recommendedName>
        <fullName evidence="2">N-acetylglucosaminylphosphatidylinositol deacetylase</fullName>
        <ecNumber evidence="2">3.5.1.89</ecNumber>
    </recommendedName>
</protein>
<dbReference type="GO" id="GO:0005783">
    <property type="term" value="C:endoplasmic reticulum"/>
    <property type="evidence" value="ECO:0007669"/>
    <property type="project" value="TreeGrafter"/>
</dbReference>
<dbReference type="GeneID" id="41956271"/>